<feature type="transmembrane region" description="Helical" evidence="1">
    <location>
        <begin position="57"/>
        <end position="79"/>
    </location>
</feature>
<gene>
    <name evidence="2" type="ORF">GCM10011572_11870</name>
    <name evidence="3" type="ORF">GM672_20055</name>
</gene>
<reference evidence="2" key="4">
    <citation type="submission" date="2024-05" db="EMBL/GenBank/DDBJ databases">
        <authorList>
            <person name="Sun Q."/>
            <person name="Zhou Y."/>
        </authorList>
    </citation>
    <scope>NUCLEOTIDE SEQUENCE</scope>
    <source>
        <strain evidence="2">CGMCC 1.15931</strain>
    </source>
</reference>
<accession>A0A6I3T0E5</accession>
<dbReference type="AlphaFoldDB" id="A0A6I3T0E5"/>
<keyword evidence="1" id="KW-0472">Membrane</keyword>
<reference evidence="3 4" key="3">
    <citation type="submission" date="2019-11" db="EMBL/GenBank/DDBJ databases">
        <title>Type strains purchased from KCTC, JCM and DSMZ.</title>
        <authorList>
            <person name="Lu H."/>
        </authorList>
    </citation>
    <scope>NUCLEOTIDE SEQUENCE [LARGE SCALE GENOMIC DNA]</scope>
    <source>
        <strain evidence="3 4">KCTC 52429</strain>
    </source>
</reference>
<evidence type="ECO:0000313" key="4">
    <source>
        <dbReference type="Proteomes" id="UP000430634"/>
    </source>
</evidence>
<reference evidence="5" key="2">
    <citation type="journal article" date="2019" name="Int. J. Syst. Evol. Microbiol.">
        <title>The Global Catalogue of Microorganisms (GCM) 10K type strain sequencing project: providing services to taxonomists for standard genome sequencing and annotation.</title>
        <authorList>
            <consortium name="The Broad Institute Genomics Platform"/>
            <consortium name="The Broad Institute Genome Sequencing Center for Infectious Disease"/>
            <person name="Wu L."/>
            <person name="Ma J."/>
        </authorList>
    </citation>
    <scope>NUCLEOTIDE SEQUENCE [LARGE SCALE GENOMIC DNA]</scope>
    <source>
        <strain evidence="5">CGMCC 1.15931</strain>
    </source>
</reference>
<dbReference type="EMBL" id="BMKG01000003">
    <property type="protein sequence ID" value="GGB91439.1"/>
    <property type="molecule type" value="Genomic_DNA"/>
</dbReference>
<proteinExistence type="predicted"/>
<organism evidence="3 4">
    <name type="scientific">Pseudoduganella buxea</name>
    <dbReference type="NCBI Taxonomy" id="1949069"/>
    <lineage>
        <taxon>Bacteria</taxon>
        <taxon>Pseudomonadati</taxon>
        <taxon>Pseudomonadota</taxon>
        <taxon>Betaproteobacteria</taxon>
        <taxon>Burkholderiales</taxon>
        <taxon>Oxalobacteraceae</taxon>
        <taxon>Telluria group</taxon>
        <taxon>Pseudoduganella</taxon>
    </lineage>
</organism>
<feature type="transmembrane region" description="Helical" evidence="1">
    <location>
        <begin position="20"/>
        <end position="45"/>
    </location>
</feature>
<dbReference type="Proteomes" id="UP000430634">
    <property type="component" value="Unassembled WGS sequence"/>
</dbReference>
<evidence type="ECO:0000313" key="2">
    <source>
        <dbReference type="EMBL" id="GGB91439.1"/>
    </source>
</evidence>
<evidence type="ECO:0000313" key="5">
    <source>
        <dbReference type="Proteomes" id="UP000622638"/>
    </source>
</evidence>
<evidence type="ECO:0000256" key="1">
    <source>
        <dbReference type="SAM" id="Phobius"/>
    </source>
</evidence>
<name>A0A6I3T0E5_9BURK</name>
<protein>
    <submittedName>
        <fullName evidence="3">Uncharacterized protein</fullName>
    </submittedName>
</protein>
<reference evidence="2" key="1">
    <citation type="journal article" date="2014" name="Int. J. Syst. Evol. Microbiol.">
        <title>Complete genome of a new Firmicutes species belonging to the dominant human colonic microbiota ('Ruminococcus bicirculans') reveals two chromosomes and a selective capacity to utilize plant glucans.</title>
        <authorList>
            <consortium name="NISC Comparative Sequencing Program"/>
            <person name="Wegmann U."/>
            <person name="Louis P."/>
            <person name="Goesmann A."/>
            <person name="Henrissat B."/>
            <person name="Duncan S.H."/>
            <person name="Flint H.J."/>
        </authorList>
    </citation>
    <scope>NUCLEOTIDE SEQUENCE</scope>
    <source>
        <strain evidence="2">CGMCC 1.15931</strain>
    </source>
</reference>
<keyword evidence="5" id="KW-1185">Reference proteome</keyword>
<keyword evidence="1" id="KW-0812">Transmembrane</keyword>
<dbReference type="EMBL" id="WNKZ01000069">
    <property type="protein sequence ID" value="MTV55028.1"/>
    <property type="molecule type" value="Genomic_DNA"/>
</dbReference>
<keyword evidence="1" id="KW-1133">Transmembrane helix</keyword>
<dbReference type="OrthoDB" id="9911494at2"/>
<evidence type="ECO:0000313" key="3">
    <source>
        <dbReference type="EMBL" id="MTV55028.1"/>
    </source>
</evidence>
<comment type="caution">
    <text evidence="3">The sequence shown here is derived from an EMBL/GenBank/DDBJ whole genome shotgun (WGS) entry which is preliminary data.</text>
</comment>
<sequence length="92" mass="9819">MPDTSDSTERRPLGLAGRVLRGLATVLLFALMVGGGVCGVCIGVWDIKAPRGNAAEGVALIFFTVLGVIVIAFLVRLMWRRKKPEQEGDPAP</sequence>
<dbReference type="RefSeq" id="WP_155472308.1">
    <property type="nucleotide sequence ID" value="NZ_BMKG01000003.1"/>
</dbReference>
<dbReference type="Proteomes" id="UP000622638">
    <property type="component" value="Unassembled WGS sequence"/>
</dbReference>